<proteinExistence type="predicted"/>
<name>A0A412DPV2_BACSE</name>
<reference evidence="1 2" key="1">
    <citation type="submission" date="2018-08" db="EMBL/GenBank/DDBJ databases">
        <title>A genome reference for cultivated species of the human gut microbiota.</title>
        <authorList>
            <person name="Zou Y."/>
            <person name="Xue W."/>
            <person name="Luo G."/>
        </authorList>
    </citation>
    <scope>NUCLEOTIDE SEQUENCE [LARGE SCALE GENOMIC DNA]</scope>
    <source>
        <strain evidence="1 2">AF26-20BH</strain>
    </source>
</reference>
<dbReference type="AlphaFoldDB" id="A0A412DPV2"/>
<evidence type="ECO:0000313" key="2">
    <source>
        <dbReference type="Proteomes" id="UP000283310"/>
    </source>
</evidence>
<feature type="non-terminal residue" evidence="1">
    <location>
        <position position="1"/>
    </location>
</feature>
<dbReference type="EMBL" id="QRTW01000008">
    <property type="protein sequence ID" value="RGR14795.1"/>
    <property type="molecule type" value="Genomic_DNA"/>
</dbReference>
<protein>
    <submittedName>
        <fullName evidence="1">Uncharacterized protein</fullName>
    </submittedName>
</protein>
<comment type="caution">
    <text evidence="1">The sequence shown here is derived from an EMBL/GenBank/DDBJ whole genome shotgun (WGS) entry which is preliminary data.</text>
</comment>
<sequence>ADIYRQSCLFLDILKKYIPDGKQENKSSEPISQQETTEEQQEYFSMKLLSLIHEVCKGEQFEEISAPDFYANMNLHPCNCKLKIKPREKIRVCYLIFLMSEKLSKQDRDKWKDRILKLLDIDDSYYKSKYKEPVSDFPSDSNQNFAKEMEHIFR</sequence>
<organism evidence="1 2">
    <name type="scientific">Bacteroides stercoris</name>
    <dbReference type="NCBI Taxonomy" id="46506"/>
    <lineage>
        <taxon>Bacteria</taxon>
        <taxon>Pseudomonadati</taxon>
        <taxon>Bacteroidota</taxon>
        <taxon>Bacteroidia</taxon>
        <taxon>Bacteroidales</taxon>
        <taxon>Bacteroidaceae</taxon>
        <taxon>Bacteroides</taxon>
    </lineage>
</organism>
<evidence type="ECO:0000313" key="1">
    <source>
        <dbReference type="EMBL" id="RGR14795.1"/>
    </source>
</evidence>
<accession>A0A412DPV2</accession>
<dbReference type="Proteomes" id="UP000283310">
    <property type="component" value="Unassembled WGS sequence"/>
</dbReference>
<gene>
    <name evidence="1" type="ORF">DWY65_06035</name>
</gene>